<dbReference type="Proteomes" id="UP001278766">
    <property type="component" value="Unassembled WGS sequence"/>
</dbReference>
<evidence type="ECO:0000313" key="3">
    <source>
        <dbReference type="EMBL" id="KAK3293293.1"/>
    </source>
</evidence>
<comment type="caution">
    <text evidence="3">The sequence shown here is derived from an EMBL/GenBank/DDBJ whole genome shotgun (WGS) entry which is preliminary data.</text>
</comment>
<gene>
    <name evidence="3" type="ORF">B0H64DRAFT_444564</name>
</gene>
<organism evidence="3 4">
    <name type="scientific">Chaetomium fimeti</name>
    <dbReference type="NCBI Taxonomy" id="1854472"/>
    <lineage>
        <taxon>Eukaryota</taxon>
        <taxon>Fungi</taxon>
        <taxon>Dikarya</taxon>
        <taxon>Ascomycota</taxon>
        <taxon>Pezizomycotina</taxon>
        <taxon>Sordariomycetes</taxon>
        <taxon>Sordariomycetidae</taxon>
        <taxon>Sordariales</taxon>
        <taxon>Chaetomiaceae</taxon>
        <taxon>Chaetomium</taxon>
    </lineage>
</organism>
<name>A0AAE0HB72_9PEZI</name>
<protein>
    <recommendedName>
        <fullName evidence="2">Myb-like DNA-binding domain-containing protein</fullName>
    </recommendedName>
</protein>
<dbReference type="RefSeq" id="XP_062656807.1">
    <property type="nucleotide sequence ID" value="XM_062806795.1"/>
</dbReference>
<dbReference type="GeneID" id="87843743"/>
<dbReference type="InterPro" id="IPR054505">
    <property type="entry name" value="Myb_DNA-bind_8"/>
</dbReference>
<feature type="region of interest" description="Disordered" evidence="1">
    <location>
        <begin position="452"/>
        <end position="475"/>
    </location>
</feature>
<evidence type="ECO:0000256" key="1">
    <source>
        <dbReference type="SAM" id="MobiDB-lite"/>
    </source>
</evidence>
<feature type="compositionally biased region" description="Low complexity" evidence="1">
    <location>
        <begin position="281"/>
        <end position="290"/>
    </location>
</feature>
<sequence>MPPKVSAKAGAAIASTGEQKQPTLQEAHLFYTIIKSMKGKPEIDWAAVAIDAGFKNAETAKVRYGQIKRKLDLDNWTPVKPPAKNQNEDGGDAAPVTPTTSRSKKTAATPGTGAGVKKRATPAKRPTIPPGSRARKAKSLAIVKMEQDTDMINRMFEEDNEEDMEMPETPTKKKKGTGNRAARPEPVDNELAAAITDEFANFPAVMPDLVIQRQAVLVELDGVWTTTPSSAEVHTKWLSRLPAHIQSRFYSQANAVGDSSNAINDPAEDGNDAGNGTNPENITNAGNGTNLNNDTNIGNGANAGNGGNIGNTTAIGDAMVKAMANNAGSNSASTNFLYATGNANNITPAQLFGGNFTGTGHGISLPSFASAGMPLMMPMSMSMGNMSNIGMSNIGMGMGGTSMGDTDMGGTGMDGTGMAFAPALDNRIVCGRIEELNLRPVPMHPALAEQLEREQEERDRLALFGGGGPNDEDDF</sequence>
<dbReference type="AlphaFoldDB" id="A0AAE0HB72"/>
<proteinExistence type="predicted"/>
<dbReference type="Pfam" id="PF22980">
    <property type="entry name" value="Myb_DNA-bind_8"/>
    <property type="match status" value="1"/>
</dbReference>
<accession>A0AAE0HB72</accession>
<feature type="region of interest" description="Disordered" evidence="1">
    <location>
        <begin position="257"/>
        <end position="290"/>
    </location>
</feature>
<evidence type="ECO:0000313" key="4">
    <source>
        <dbReference type="Proteomes" id="UP001278766"/>
    </source>
</evidence>
<feature type="region of interest" description="Disordered" evidence="1">
    <location>
        <begin position="75"/>
        <end position="137"/>
    </location>
</feature>
<reference evidence="3" key="1">
    <citation type="journal article" date="2023" name="Mol. Phylogenet. Evol.">
        <title>Genome-scale phylogeny and comparative genomics of the fungal order Sordariales.</title>
        <authorList>
            <person name="Hensen N."/>
            <person name="Bonometti L."/>
            <person name="Westerberg I."/>
            <person name="Brannstrom I.O."/>
            <person name="Guillou S."/>
            <person name="Cros-Aarteil S."/>
            <person name="Calhoun S."/>
            <person name="Haridas S."/>
            <person name="Kuo A."/>
            <person name="Mondo S."/>
            <person name="Pangilinan J."/>
            <person name="Riley R."/>
            <person name="LaButti K."/>
            <person name="Andreopoulos B."/>
            <person name="Lipzen A."/>
            <person name="Chen C."/>
            <person name="Yan M."/>
            <person name="Daum C."/>
            <person name="Ng V."/>
            <person name="Clum A."/>
            <person name="Steindorff A."/>
            <person name="Ohm R.A."/>
            <person name="Martin F."/>
            <person name="Silar P."/>
            <person name="Natvig D.O."/>
            <person name="Lalanne C."/>
            <person name="Gautier V."/>
            <person name="Ament-Velasquez S.L."/>
            <person name="Kruys A."/>
            <person name="Hutchinson M.I."/>
            <person name="Powell A.J."/>
            <person name="Barry K."/>
            <person name="Miller A.N."/>
            <person name="Grigoriev I.V."/>
            <person name="Debuchy R."/>
            <person name="Gladieux P."/>
            <person name="Hiltunen Thoren M."/>
            <person name="Johannesson H."/>
        </authorList>
    </citation>
    <scope>NUCLEOTIDE SEQUENCE</scope>
    <source>
        <strain evidence="3">CBS 168.71</strain>
    </source>
</reference>
<feature type="region of interest" description="Disordered" evidence="1">
    <location>
        <begin position="159"/>
        <end position="186"/>
    </location>
</feature>
<reference evidence="3" key="2">
    <citation type="submission" date="2023-06" db="EMBL/GenBank/DDBJ databases">
        <authorList>
            <consortium name="Lawrence Berkeley National Laboratory"/>
            <person name="Haridas S."/>
            <person name="Hensen N."/>
            <person name="Bonometti L."/>
            <person name="Westerberg I."/>
            <person name="Brannstrom I.O."/>
            <person name="Guillou S."/>
            <person name="Cros-Aarteil S."/>
            <person name="Calhoun S."/>
            <person name="Kuo A."/>
            <person name="Mondo S."/>
            <person name="Pangilinan J."/>
            <person name="Riley R."/>
            <person name="Labutti K."/>
            <person name="Andreopoulos B."/>
            <person name="Lipzen A."/>
            <person name="Chen C."/>
            <person name="Yanf M."/>
            <person name="Daum C."/>
            <person name="Ng V."/>
            <person name="Clum A."/>
            <person name="Steindorff A."/>
            <person name="Ohm R."/>
            <person name="Martin F."/>
            <person name="Silar P."/>
            <person name="Natvig D."/>
            <person name="Lalanne C."/>
            <person name="Gautier V."/>
            <person name="Ament-Velasquez S.L."/>
            <person name="Kruys A."/>
            <person name="Hutchinson M.I."/>
            <person name="Powell A.J."/>
            <person name="Barry K."/>
            <person name="Miller A.N."/>
            <person name="Grigoriev I.V."/>
            <person name="Debuchy R."/>
            <person name="Gladieux P."/>
            <person name="Thoren M.H."/>
            <person name="Johannesson H."/>
        </authorList>
    </citation>
    <scope>NUCLEOTIDE SEQUENCE</scope>
    <source>
        <strain evidence="3">CBS 168.71</strain>
    </source>
</reference>
<keyword evidence="4" id="KW-1185">Reference proteome</keyword>
<feature type="compositionally biased region" description="Basic and acidic residues" evidence="1">
    <location>
        <begin position="452"/>
        <end position="461"/>
    </location>
</feature>
<feature type="region of interest" description="Disordered" evidence="1">
    <location>
        <begin position="1"/>
        <end position="20"/>
    </location>
</feature>
<feature type="domain" description="Myb-like DNA-binding" evidence="2">
    <location>
        <begin position="27"/>
        <end position="72"/>
    </location>
</feature>
<evidence type="ECO:0000259" key="2">
    <source>
        <dbReference type="Pfam" id="PF22980"/>
    </source>
</evidence>
<dbReference type="EMBL" id="JAUEPN010000006">
    <property type="protein sequence ID" value="KAK3293293.1"/>
    <property type="molecule type" value="Genomic_DNA"/>
</dbReference>